<keyword evidence="3" id="KW-1185">Reference proteome</keyword>
<dbReference type="PANTHER" id="PTHR34379:SF6">
    <property type="entry name" value="PROTEIN 3F"/>
    <property type="match status" value="1"/>
</dbReference>
<dbReference type="InterPro" id="IPR040411">
    <property type="entry name" value="At5g23160-like"/>
</dbReference>
<organism evidence="2 3">
    <name type="scientific">Zingiber officinale</name>
    <name type="common">Ginger</name>
    <name type="synonym">Amomum zingiber</name>
    <dbReference type="NCBI Taxonomy" id="94328"/>
    <lineage>
        <taxon>Eukaryota</taxon>
        <taxon>Viridiplantae</taxon>
        <taxon>Streptophyta</taxon>
        <taxon>Embryophyta</taxon>
        <taxon>Tracheophyta</taxon>
        <taxon>Spermatophyta</taxon>
        <taxon>Magnoliopsida</taxon>
        <taxon>Liliopsida</taxon>
        <taxon>Zingiberales</taxon>
        <taxon>Zingiberaceae</taxon>
        <taxon>Zingiber</taxon>
    </lineage>
</organism>
<comment type="caution">
    <text evidence="2">The sequence shown here is derived from an EMBL/GenBank/DDBJ whole genome shotgun (WGS) entry which is preliminary data.</text>
</comment>
<protein>
    <submittedName>
        <fullName evidence="2">Uncharacterized protein</fullName>
    </submittedName>
</protein>
<dbReference type="PANTHER" id="PTHR34379">
    <property type="entry name" value="OS07G0553800 PROTEIN"/>
    <property type="match status" value="1"/>
</dbReference>
<evidence type="ECO:0000313" key="2">
    <source>
        <dbReference type="EMBL" id="KAG6510036.1"/>
    </source>
</evidence>
<evidence type="ECO:0000313" key="3">
    <source>
        <dbReference type="Proteomes" id="UP000734854"/>
    </source>
</evidence>
<dbReference type="Proteomes" id="UP000734854">
    <property type="component" value="Unassembled WGS sequence"/>
</dbReference>
<gene>
    <name evidence="2" type="ORF">ZIOFF_028044</name>
</gene>
<feature type="compositionally biased region" description="Basic and acidic residues" evidence="1">
    <location>
        <begin position="51"/>
        <end position="66"/>
    </location>
</feature>
<feature type="region of interest" description="Disordered" evidence="1">
    <location>
        <begin position="1"/>
        <end position="82"/>
    </location>
</feature>
<dbReference type="OrthoDB" id="1886721at2759"/>
<accession>A0A8J5GU93</accession>
<evidence type="ECO:0000256" key="1">
    <source>
        <dbReference type="SAM" id="MobiDB-lite"/>
    </source>
</evidence>
<name>A0A8J5GU93_ZINOF</name>
<dbReference type="EMBL" id="JACMSC010000008">
    <property type="protein sequence ID" value="KAG6510036.1"/>
    <property type="molecule type" value="Genomic_DNA"/>
</dbReference>
<dbReference type="AlphaFoldDB" id="A0A8J5GU93"/>
<reference evidence="2 3" key="1">
    <citation type="submission" date="2020-08" db="EMBL/GenBank/DDBJ databases">
        <title>Plant Genome Project.</title>
        <authorList>
            <person name="Zhang R.-G."/>
        </authorList>
    </citation>
    <scope>NUCLEOTIDE SEQUENCE [LARGE SCALE GENOMIC DNA]</scope>
    <source>
        <tissue evidence="2">Rhizome</tissue>
    </source>
</reference>
<sequence length="213" mass="23480">MKSEKRSNRRSCSGLFCFGGPRVNDSDVQPPAAGGREKKKVLAHSPARSRPVRDGDESRPKKSSAEDRDDNNNGNKNGDKNEHLNLFQTQIKDDISITQALPTQNSLPIQKRPHNNEPKPHKIVSLPGKLDPSIGVGIMTITLAMVTFLGRGIAIIWLCSCFCVLQLARATTPCDDGEKNSSKMIDMDSAEYKKRIVLEGFLERNGRKPSNVA</sequence>
<proteinExistence type="predicted"/>